<dbReference type="CDD" id="cd07061">
    <property type="entry name" value="HP_HAP_like"/>
    <property type="match status" value="1"/>
</dbReference>
<dbReference type="GO" id="GO:0052745">
    <property type="term" value="F:inositol phosphate phosphatase activity"/>
    <property type="evidence" value="ECO:0007669"/>
    <property type="project" value="TreeGrafter"/>
</dbReference>
<evidence type="ECO:0000256" key="9">
    <source>
        <dbReference type="ARBA" id="ARBA00023136"/>
    </source>
</evidence>
<dbReference type="EC" id="3.1.3.62" evidence="4"/>
<evidence type="ECO:0000256" key="4">
    <source>
        <dbReference type="ARBA" id="ARBA00013040"/>
    </source>
</evidence>
<keyword evidence="10" id="KW-0325">Glycoprotein</keyword>
<dbReference type="PANTHER" id="PTHR20963">
    <property type="entry name" value="MULTIPLE INOSITOL POLYPHOSPHATE PHOSPHATASE-RELATED"/>
    <property type="match status" value="1"/>
</dbReference>
<comment type="catalytic activity">
    <reaction evidence="12">
        <text>1D-myo-inositol 1,2,5,6-tetrakisphosphate + H2O = 1D-myo-inositol 1,2,6-trisphosphate + phosphate</text>
        <dbReference type="Rhea" id="RHEA:77119"/>
        <dbReference type="ChEBI" id="CHEBI:15377"/>
        <dbReference type="ChEBI" id="CHEBI:43474"/>
        <dbReference type="ChEBI" id="CHEBI:195535"/>
        <dbReference type="ChEBI" id="CHEBI:195537"/>
        <dbReference type="EC" id="3.1.3.62"/>
    </reaction>
    <physiologicalReaction direction="left-to-right" evidence="12">
        <dbReference type="Rhea" id="RHEA:77120"/>
    </physiologicalReaction>
</comment>
<name>A0A6L2PV37_COPFO</name>
<evidence type="ECO:0000256" key="6">
    <source>
        <dbReference type="ARBA" id="ARBA00022475"/>
    </source>
</evidence>
<organism evidence="17 18">
    <name type="scientific">Coptotermes formosanus</name>
    <name type="common">Formosan subterranean termite</name>
    <dbReference type="NCBI Taxonomy" id="36987"/>
    <lineage>
        <taxon>Eukaryota</taxon>
        <taxon>Metazoa</taxon>
        <taxon>Ecdysozoa</taxon>
        <taxon>Arthropoda</taxon>
        <taxon>Hexapoda</taxon>
        <taxon>Insecta</taxon>
        <taxon>Pterygota</taxon>
        <taxon>Neoptera</taxon>
        <taxon>Polyneoptera</taxon>
        <taxon>Dictyoptera</taxon>
        <taxon>Blattodea</taxon>
        <taxon>Blattoidea</taxon>
        <taxon>Termitoidae</taxon>
        <taxon>Rhinotermitidae</taxon>
        <taxon>Coptotermes</taxon>
    </lineage>
</organism>
<evidence type="ECO:0000256" key="11">
    <source>
        <dbReference type="ARBA" id="ARBA00031642"/>
    </source>
</evidence>
<evidence type="ECO:0000256" key="16">
    <source>
        <dbReference type="SAM" id="MobiDB-lite"/>
    </source>
</evidence>
<reference evidence="18" key="1">
    <citation type="submission" date="2020-01" db="EMBL/GenBank/DDBJ databases">
        <title>Draft genome sequence of the Termite Coptotermes fromosanus.</title>
        <authorList>
            <person name="Itakura S."/>
            <person name="Yosikawa Y."/>
            <person name="Umezawa K."/>
        </authorList>
    </citation>
    <scope>NUCLEOTIDE SEQUENCE [LARGE SCALE GENOMIC DNA]</scope>
</reference>
<evidence type="ECO:0000313" key="18">
    <source>
        <dbReference type="Proteomes" id="UP000502823"/>
    </source>
</evidence>
<feature type="region of interest" description="Disordered" evidence="16">
    <location>
        <begin position="153"/>
        <end position="181"/>
    </location>
</feature>
<dbReference type="FunCoup" id="A0A6L2PV37">
    <property type="interactions" value="129"/>
</dbReference>
<accession>A0A6L2PV37</accession>
<dbReference type="AlphaFoldDB" id="A0A6L2PV37"/>
<dbReference type="GO" id="GO:0034417">
    <property type="term" value="F:bisphosphoglycerate 3-phosphatase activity"/>
    <property type="evidence" value="ECO:0007669"/>
    <property type="project" value="UniProtKB-EC"/>
</dbReference>
<comment type="caution">
    <text evidence="17">The sequence shown here is derived from an EMBL/GenBank/DDBJ whole genome shotgun (WGS) entry which is preliminary data.</text>
</comment>
<evidence type="ECO:0000313" key="17">
    <source>
        <dbReference type="EMBL" id="GFG36483.1"/>
    </source>
</evidence>
<evidence type="ECO:0000256" key="2">
    <source>
        <dbReference type="ARBA" id="ARBA00008422"/>
    </source>
</evidence>
<evidence type="ECO:0000256" key="14">
    <source>
        <dbReference type="ARBA" id="ARBA00043691"/>
    </source>
</evidence>
<keyword evidence="6" id="KW-1003">Cell membrane</keyword>
<evidence type="ECO:0000256" key="7">
    <source>
        <dbReference type="ARBA" id="ARBA00022729"/>
    </source>
</evidence>
<gene>
    <name evidence="17" type="ORF">Cfor_11821</name>
</gene>
<comment type="catalytic activity">
    <reaction evidence="15">
        <text>(2R)-2,3-bisphosphoglycerate + H2O = (2R)-2-phosphoglycerate + phosphate</text>
        <dbReference type="Rhea" id="RHEA:27381"/>
        <dbReference type="ChEBI" id="CHEBI:15377"/>
        <dbReference type="ChEBI" id="CHEBI:43474"/>
        <dbReference type="ChEBI" id="CHEBI:58248"/>
        <dbReference type="ChEBI" id="CHEBI:58289"/>
        <dbReference type="EC" id="3.1.3.80"/>
    </reaction>
    <physiologicalReaction direction="left-to-right" evidence="15">
        <dbReference type="Rhea" id="RHEA:27382"/>
    </physiologicalReaction>
</comment>
<dbReference type="EMBL" id="BLKM01000641">
    <property type="protein sequence ID" value="GFG36483.1"/>
    <property type="molecule type" value="Genomic_DNA"/>
</dbReference>
<dbReference type="GO" id="GO:0005886">
    <property type="term" value="C:plasma membrane"/>
    <property type="evidence" value="ECO:0007669"/>
    <property type="project" value="UniProtKB-SubCell"/>
</dbReference>
<keyword evidence="9" id="KW-0472">Membrane</keyword>
<comment type="catalytic activity">
    <reaction evidence="13">
        <text>1D-myo-inositol 1,2,4,5,6-pentakisphosphate + H2O = 1D-myo-inositol 1,2,5,6-tetrakisphosphate + phosphate</text>
        <dbReference type="Rhea" id="RHEA:77115"/>
        <dbReference type="ChEBI" id="CHEBI:15377"/>
        <dbReference type="ChEBI" id="CHEBI:43474"/>
        <dbReference type="ChEBI" id="CHEBI:57798"/>
        <dbReference type="ChEBI" id="CHEBI:195535"/>
        <dbReference type="EC" id="3.1.3.62"/>
    </reaction>
    <physiologicalReaction direction="left-to-right" evidence="13">
        <dbReference type="Rhea" id="RHEA:77116"/>
    </physiologicalReaction>
</comment>
<evidence type="ECO:0000256" key="5">
    <source>
        <dbReference type="ARBA" id="ARBA00018097"/>
    </source>
</evidence>
<evidence type="ECO:0000256" key="13">
    <source>
        <dbReference type="ARBA" id="ARBA00043671"/>
    </source>
</evidence>
<evidence type="ECO:0000256" key="3">
    <source>
        <dbReference type="ARBA" id="ARBA00012976"/>
    </source>
</evidence>
<dbReference type="OrthoDB" id="6509975at2759"/>
<evidence type="ECO:0000256" key="8">
    <source>
        <dbReference type="ARBA" id="ARBA00022801"/>
    </source>
</evidence>
<evidence type="ECO:0000256" key="1">
    <source>
        <dbReference type="ARBA" id="ARBA00004236"/>
    </source>
</evidence>
<dbReference type="EC" id="3.1.3.80" evidence="3"/>
<proteinExistence type="inferred from homology"/>
<dbReference type="Proteomes" id="UP000502823">
    <property type="component" value="Unassembled WGS sequence"/>
</dbReference>
<keyword evidence="8" id="KW-0378">Hydrolase</keyword>
<protein>
    <recommendedName>
        <fullName evidence="5">Multiple inositol polyphosphate phosphatase 1</fullName>
        <ecNumber evidence="4">3.1.3.62</ecNumber>
        <ecNumber evidence="3">3.1.3.80</ecNumber>
    </recommendedName>
    <alternativeName>
        <fullName evidence="11">2,3-bisphosphoglycerate 3-phosphatase</fullName>
    </alternativeName>
</protein>
<comment type="similarity">
    <text evidence="2">Belongs to the histidine acid phosphatase family. MINPP1 subfamily.</text>
</comment>
<dbReference type="GO" id="GO:0003993">
    <property type="term" value="F:acid phosphatase activity"/>
    <property type="evidence" value="ECO:0007669"/>
    <property type="project" value="TreeGrafter"/>
</dbReference>
<keyword evidence="7" id="KW-0732">Signal</keyword>
<evidence type="ECO:0000256" key="12">
    <source>
        <dbReference type="ARBA" id="ARBA00043668"/>
    </source>
</evidence>
<dbReference type="PANTHER" id="PTHR20963:SF8">
    <property type="entry name" value="MULTIPLE INOSITOL POLYPHOSPHATE PHOSPHATASE 1"/>
    <property type="match status" value="1"/>
</dbReference>
<dbReference type="InterPro" id="IPR029033">
    <property type="entry name" value="His_PPase_superfam"/>
</dbReference>
<dbReference type="Pfam" id="PF00328">
    <property type="entry name" value="His_Phos_2"/>
    <property type="match status" value="1"/>
</dbReference>
<dbReference type="SUPFAM" id="SSF53254">
    <property type="entry name" value="Phosphoglycerate mutase-like"/>
    <property type="match status" value="1"/>
</dbReference>
<dbReference type="InParanoid" id="A0A6L2PV37"/>
<dbReference type="InterPro" id="IPR000560">
    <property type="entry name" value="His_Pase_clade-2"/>
</dbReference>
<comment type="subcellular location">
    <subcellularLocation>
        <location evidence="1">Cell membrane</location>
    </subcellularLocation>
</comment>
<feature type="compositionally biased region" description="Basic and acidic residues" evidence="16">
    <location>
        <begin position="159"/>
        <end position="175"/>
    </location>
</feature>
<keyword evidence="18" id="KW-1185">Reference proteome</keyword>
<evidence type="ECO:0000256" key="10">
    <source>
        <dbReference type="ARBA" id="ARBA00023180"/>
    </source>
</evidence>
<comment type="catalytic activity">
    <reaction evidence="14">
        <text>1D-myo-inositol hexakisphosphate + H2O = 1D-myo-inositol 1,2,4,5,6-pentakisphosphate + phosphate</text>
        <dbReference type="Rhea" id="RHEA:16989"/>
        <dbReference type="ChEBI" id="CHEBI:15377"/>
        <dbReference type="ChEBI" id="CHEBI:43474"/>
        <dbReference type="ChEBI" id="CHEBI:57798"/>
        <dbReference type="ChEBI" id="CHEBI:58130"/>
        <dbReference type="EC" id="3.1.3.62"/>
    </reaction>
    <physiologicalReaction direction="left-to-right" evidence="14">
        <dbReference type="Rhea" id="RHEA:16990"/>
    </physiologicalReaction>
</comment>
<sequence>MKIGKTWIAMLENALKNTAKPPVYVRASGMTYCHSCCSFKFIIADYSISHCSMKVGGRGHGRQYCHHTEEMTKLHTILNSNNTKEKSHREASNRLASEEYLVLERKVLERAHNDLPLKSVVVPGTGLKGMRFGSGSLDDGVEETSTTKRLLCDTSEAVGPHRPDASADGRSDPHRNTSLGYRGRKIRSSPVAMILVFCTFLFSLAAGYEQDYCFAHEDSPYLLYGTKTAYEFVHERPRSAEDVPYCQPIQFWMLSRHGTRFPDTKTIHTMQHMSDLRDQVINNHETRRKGRLCAEDLDNLRKWTLSVFPNQAKILTNQGYDDLKFMARRFKSQFPKLLNQTYSQGLYKFRFTDSQRTKASATAFAEGLFGSSGGVYLPPALKNDTLIQAYENCPRWKAEVDSNNRTLEEKHMFQLGPQMQALLQNVSERLGFSYRLTFVQLDEMYDMCRYDKAWDIRQVSPWCAVFSKEELQLMEYREDLEYFYHSGYGNEINVKLGCPPVKDLISHFSQMENQNLYDRTQPAGIFYFSHSAALQMTLAQLGIAKDHDYLTHTNYNAMKNRKWRTSKISPFASNLAAVLFRCDEGDRHRVIFYLGEKLVPYDGCNVGLCSWSYIKDKFSNIARECNLDFCYHGHSGSKKNLLISWLTVGVVTVVTFCRQTFN</sequence>
<evidence type="ECO:0000256" key="15">
    <source>
        <dbReference type="ARBA" id="ARBA00043832"/>
    </source>
</evidence>
<dbReference type="FunFam" id="3.40.50.1240:FF:000014">
    <property type="entry name" value="Multiple inositol polyphosphate phosphatase 1"/>
    <property type="match status" value="1"/>
</dbReference>
<dbReference type="Gene3D" id="3.40.50.1240">
    <property type="entry name" value="Phosphoglycerate mutase-like"/>
    <property type="match status" value="1"/>
</dbReference>